<dbReference type="PANTHER" id="PTHR10314">
    <property type="entry name" value="CYSTATHIONINE BETA-SYNTHASE"/>
    <property type="match status" value="1"/>
</dbReference>
<comment type="cofactor">
    <cofactor evidence="1">
        <name>pyridoxal 5'-phosphate</name>
        <dbReference type="ChEBI" id="CHEBI:597326"/>
    </cofactor>
</comment>
<reference evidence="5 6" key="1">
    <citation type="journal article" date="2004" name="Syst. Appl. Microbiol.">
        <title>Cryptoendolithic actinomycetes from antarctic sandstone rock samples: Micromonospora endolithica sp. nov. and two isolates related to Micromonospora coerulea Jensen 1932.</title>
        <authorList>
            <person name="Hirsch P."/>
            <person name="Mevs U."/>
            <person name="Kroppenstedt R.M."/>
            <person name="Schumann P."/>
            <person name="Stackebrandt E."/>
        </authorList>
    </citation>
    <scope>NUCLEOTIDE SEQUENCE [LARGE SCALE GENOMIC DNA]</scope>
    <source>
        <strain evidence="5 6">JCM 12677</strain>
    </source>
</reference>
<keyword evidence="6" id="KW-1185">Reference proteome</keyword>
<sequence>MHHRDRGHRGQRGGLRRPLRHHAGAALRRRTAGQDVAREAARIERYGGRCHPFDPPLAIYDEARRLAGEFGGYYLDHFQSAAHAEDWRAGGLAGALVAQVVQASGGPPDWVVVGAGTGATSATLGRYLRYHNHPTRLVVIDPENSAYLPGWATGYHGYSTGMPSRIEGIGRPRTEPAFLPNVVDLMLPVPDGASVAVMRHLATTTGWRAGPSTGTNLWGALRMAARLRQRGERGTLAALVCDGADAYAGSYYDDAWVRERKLDPEPYRMVLERFLTRGVWVEPWVGGPGESLAAR</sequence>
<evidence type="ECO:0000256" key="2">
    <source>
        <dbReference type="ARBA" id="ARBA00022898"/>
    </source>
</evidence>
<dbReference type="OrthoDB" id="7624112at2"/>
<proteinExistence type="predicted"/>
<evidence type="ECO:0000313" key="6">
    <source>
        <dbReference type="Proteomes" id="UP000281726"/>
    </source>
</evidence>
<dbReference type="AlphaFoldDB" id="A0A3A9ZMF8"/>
<dbReference type="GO" id="GO:1901605">
    <property type="term" value="P:alpha-amino acid metabolic process"/>
    <property type="evidence" value="ECO:0007669"/>
    <property type="project" value="UniProtKB-ARBA"/>
</dbReference>
<evidence type="ECO:0000256" key="3">
    <source>
        <dbReference type="SAM" id="MobiDB-lite"/>
    </source>
</evidence>
<comment type="caution">
    <text evidence="5">The sequence shown here is derived from an EMBL/GenBank/DDBJ whole genome shotgun (WGS) entry which is preliminary data.</text>
</comment>
<accession>A0A3A9ZMF8</accession>
<organism evidence="5 6">
    <name type="scientific">Micromonospora endolithica</name>
    <dbReference type="NCBI Taxonomy" id="230091"/>
    <lineage>
        <taxon>Bacteria</taxon>
        <taxon>Bacillati</taxon>
        <taxon>Actinomycetota</taxon>
        <taxon>Actinomycetes</taxon>
        <taxon>Micromonosporales</taxon>
        <taxon>Micromonosporaceae</taxon>
        <taxon>Micromonospora</taxon>
    </lineage>
</organism>
<feature type="compositionally biased region" description="Basic residues" evidence="3">
    <location>
        <begin position="1"/>
        <end position="31"/>
    </location>
</feature>
<protein>
    <submittedName>
        <fullName evidence="5">Pyridoxal-phosphate dependent enzyme</fullName>
    </submittedName>
</protein>
<dbReference type="SUPFAM" id="SSF53686">
    <property type="entry name" value="Tryptophan synthase beta subunit-like PLP-dependent enzymes"/>
    <property type="match status" value="1"/>
</dbReference>
<dbReference type="InterPro" id="IPR001926">
    <property type="entry name" value="TrpB-like_PALP"/>
</dbReference>
<dbReference type="RefSeq" id="WP_120726692.1">
    <property type="nucleotide sequence ID" value="NZ_RBAK01000002.1"/>
</dbReference>
<feature type="domain" description="Tryptophan synthase beta chain-like PALP" evidence="4">
    <location>
        <begin position="38"/>
        <end position="240"/>
    </location>
</feature>
<dbReference type="Gene3D" id="3.40.50.1100">
    <property type="match status" value="2"/>
</dbReference>
<name>A0A3A9ZMF8_9ACTN</name>
<feature type="region of interest" description="Disordered" evidence="3">
    <location>
        <begin position="1"/>
        <end position="34"/>
    </location>
</feature>
<gene>
    <name evidence="5" type="ORF">D7223_08255</name>
</gene>
<dbReference type="EMBL" id="RBAK01000002">
    <property type="protein sequence ID" value="RKN49468.1"/>
    <property type="molecule type" value="Genomic_DNA"/>
</dbReference>
<dbReference type="InterPro" id="IPR036052">
    <property type="entry name" value="TrpB-like_PALP_sf"/>
</dbReference>
<dbReference type="Pfam" id="PF00291">
    <property type="entry name" value="PALP"/>
    <property type="match status" value="1"/>
</dbReference>
<keyword evidence="2" id="KW-0663">Pyridoxal phosphate</keyword>
<evidence type="ECO:0000259" key="4">
    <source>
        <dbReference type="Pfam" id="PF00291"/>
    </source>
</evidence>
<evidence type="ECO:0000256" key="1">
    <source>
        <dbReference type="ARBA" id="ARBA00001933"/>
    </source>
</evidence>
<dbReference type="Proteomes" id="UP000281726">
    <property type="component" value="Unassembled WGS sequence"/>
</dbReference>
<dbReference type="InterPro" id="IPR050214">
    <property type="entry name" value="Cys_Synth/Cystath_Beta-Synth"/>
</dbReference>
<evidence type="ECO:0000313" key="5">
    <source>
        <dbReference type="EMBL" id="RKN49468.1"/>
    </source>
</evidence>